<comment type="subcellular location">
    <subcellularLocation>
        <location evidence="2">Cell inner membrane</location>
        <topology evidence="2">Multi-pass membrane protein</topology>
    </subcellularLocation>
    <subcellularLocation>
        <location evidence="12">Cell membrane</location>
        <topology evidence="12">Multi-pass membrane protein</topology>
    </subcellularLocation>
    <subcellularLocation>
        <location evidence="1">Cell membrane</location>
        <topology evidence="1">Peripheral membrane protein</topology>
    </subcellularLocation>
</comment>
<accession>A0ABX8UUM2</accession>
<dbReference type="InterPro" id="IPR027417">
    <property type="entry name" value="P-loop_NTPase"/>
</dbReference>
<keyword evidence="8" id="KW-0547">Nucleotide-binding</keyword>
<name>A0ABX8UUM2_9BURK</name>
<evidence type="ECO:0000256" key="2">
    <source>
        <dbReference type="ARBA" id="ARBA00004429"/>
    </source>
</evidence>
<gene>
    <name evidence="15" type="ORF">KZJ38_23625</name>
</gene>
<keyword evidence="9" id="KW-0067">ATP-binding</keyword>
<evidence type="ECO:0000256" key="6">
    <source>
        <dbReference type="ARBA" id="ARBA00022519"/>
    </source>
</evidence>
<dbReference type="PROSITE" id="PS00211">
    <property type="entry name" value="ABC_TRANSPORTER_1"/>
    <property type="match status" value="1"/>
</dbReference>
<evidence type="ECO:0000259" key="13">
    <source>
        <dbReference type="PROSITE" id="PS50893"/>
    </source>
</evidence>
<evidence type="ECO:0000256" key="9">
    <source>
        <dbReference type="ARBA" id="ARBA00022840"/>
    </source>
</evidence>
<evidence type="ECO:0000259" key="14">
    <source>
        <dbReference type="PROSITE" id="PS50928"/>
    </source>
</evidence>
<dbReference type="Gene3D" id="3.40.50.300">
    <property type="entry name" value="P-loop containing nucleotide triphosphate hydrolases"/>
    <property type="match status" value="1"/>
</dbReference>
<keyword evidence="16" id="KW-1185">Reference proteome</keyword>
<organism evidence="15 16">
    <name type="scientific">Paraburkholderia edwinii</name>
    <dbReference type="NCBI Taxonomy" id="2861782"/>
    <lineage>
        <taxon>Bacteria</taxon>
        <taxon>Pseudomonadati</taxon>
        <taxon>Pseudomonadota</taxon>
        <taxon>Betaproteobacteria</taxon>
        <taxon>Burkholderiales</taxon>
        <taxon>Burkholderiaceae</taxon>
        <taxon>Paraburkholderia</taxon>
    </lineage>
</organism>
<dbReference type="PROSITE" id="PS50928">
    <property type="entry name" value="ABC_TM1"/>
    <property type="match status" value="1"/>
</dbReference>
<keyword evidence="11 12" id="KW-0472">Membrane</keyword>
<dbReference type="PROSITE" id="PS50893">
    <property type="entry name" value="ABC_TRANSPORTER_2"/>
    <property type="match status" value="1"/>
</dbReference>
<reference evidence="15 16" key="1">
    <citation type="submission" date="2021-07" db="EMBL/GenBank/DDBJ databases">
        <title>Paraburkholderia edwinii protects Aspergillus sp. from phenazines by acting as a toxin sponge.</title>
        <authorList>
            <person name="Dahlstrom K.M."/>
            <person name="Newman D.K."/>
        </authorList>
    </citation>
    <scope>NUCLEOTIDE SEQUENCE [LARGE SCALE GENOMIC DNA]</scope>
    <source>
        <strain evidence="15 16">Pe01</strain>
    </source>
</reference>
<dbReference type="Pfam" id="PF00005">
    <property type="entry name" value="ABC_tran"/>
    <property type="match status" value="1"/>
</dbReference>
<evidence type="ECO:0000313" key="15">
    <source>
        <dbReference type="EMBL" id="QYD72692.1"/>
    </source>
</evidence>
<keyword evidence="6" id="KW-0997">Cell inner membrane</keyword>
<dbReference type="SUPFAM" id="SSF52540">
    <property type="entry name" value="P-loop containing nucleoside triphosphate hydrolases"/>
    <property type="match status" value="1"/>
</dbReference>
<dbReference type="SMART" id="SM00382">
    <property type="entry name" value="AAA"/>
    <property type="match status" value="1"/>
</dbReference>
<protein>
    <submittedName>
        <fullName evidence="15">Amino acid ABC transporter permease/ATP-binding protein</fullName>
    </submittedName>
</protein>
<comment type="similarity">
    <text evidence="3">Belongs to the binding-protein-dependent transport system permease family. HisMQ subfamily.</text>
</comment>
<dbReference type="InterPro" id="IPR050086">
    <property type="entry name" value="MetN_ABC_transporter-like"/>
</dbReference>
<dbReference type="RefSeq" id="WP_219802114.1">
    <property type="nucleotide sequence ID" value="NZ_CP080096.1"/>
</dbReference>
<dbReference type="InterPro" id="IPR000515">
    <property type="entry name" value="MetI-like"/>
</dbReference>
<evidence type="ECO:0000256" key="8">
    <source>
        <dbReference type="ARBA" id="ARBA00022741"/>
    </source>
</evidence>
<dbReference type="InterPro" id="IPR017871">
    <property type="entry name" value="ABC_transporter-like_CS"/>
</dbReference>
<evidence type="ECO:0000256" key="3">
    <source>
        <dbReference type="ARBA" id="ARBA00010072"/>
    </source>
</evidence>
<dbReference type="InterPro" id="IPR003593">
    <property type="entry name" value="AAA+_ATPase"/>
</dbReference>
<dbReference type="EMBL" id="CP080096">
    <property type="protein sequence ID" value="QYD72692.1"/>
    <property type="molecule type" value="Genomic_DNA"/>
</dbReference>
<dbReference type="InterPro" id="IPR035906">
    <property type="entry name" value="MetI-like_sf"/>
</dbReference>
<dbReference type="PANTHER" id="PTHR43166">
    <property type="entry name" value="AMINO ACID IMPORT ATP-BINDING PROTEIN"/>
    <property type="match status" value="1"/>
</dbReference>
<feature type="domain" description="ABC transmembrane type-1" evidence="14">
    <location>
        <begin position="17"/>
        <end position="205"/>
    </location>
</feature>
<dbReference type="NCBIfam" id="TIGR01726">
    <property type="entry name" value="HEQRo_perm_3TM"/>
    <property type="match status" value="1"/>
</dbReference>
<evidence type="ECO:0000256" key="7">
    <source>
        <dbReference type="ARBA" id="ARBA00022692"/>
    </source>
</evidence>
<evidence type="ECO:0000313" key="16">
    <source>
        <dbReference type="Proteomes" id="UP000826462"/>
    </source>
</evidence>
<evidence type="ECO:0000256" key="4">
    <source>
        <dbReference type="ARBA" id="ARBA00022448"/>
    </source>
</evidence>
<feature type="domain" description="ABC transporter" evidence="13">
    <location>
        <begin position="300"/>
        <end position="544"/>
    </location>
</feature>
<evidence type="ECO:0000256" key="1">
    <source>
        <dbReference type="ARBA" id="ARBA00004202"/>
    </source>
</evidence>
<dbReference type="Pfam" id="PF00528">
    <property type="entry name" value="BPD_transp_1"/>
    <property type="match status" value="1"/>
</dbReference>
<dbReference type="PANTHER" id="PTHR43166:SF35">
    <property type="entry name" value="L-CYSTINE IMPORT ATP-BINDING PROTEIN TCYN"/>
    <property type="match status" value="1"/>
</dbReference>
<evidence type="ECO:0000256" key="10">
    <source>
        <dbReference type="ARBA" id="ARBA00022989"/>
    </source>
</evidence>
<keyword evidence="5" id="KW-1003">Cell membrane</keyword>
<evidence type="ECO:0000256" key="5">
    <source>
        <dbReference type="ARBA" id="ARBA00022475"/>
    </source>
</evidence>
<evidence type="ECO:0000256" key="12">
    <source>
        <dbReference type="RuleBase" id="RU363032"/>
    </source>
</evidence>
<dbReference type="SUPFAM" id="SSF161098">
    <property type="entry name" value="MetI-like"/>
    <property type="match status" value="1"/>
</dbReference>
<dbReference type="Gene3D" id="1.10.3720.10">
    <property type="entry name" value="MetI-like"/>
    <property type="match status" value="1"/>
</dbReference>
<dbReference type="CDD" id="cd06261">
    <property type="entry name" value="TM_PBP2"/>
    <property type="match status" value="1"/>
</dbReference>
<dbReference type="Proteomes" id="UP000826462">
    <property type="component" value="Chromosome 2"/>
</dbReference>
<dbReference type="CDD" id="cd03262">
    <property type="entry name" value="ABC_HisP_GlnQ"/>
    <property type="match status" value="1"/>
</dbReference>
<proteinExistence type="inferred from homology"/>
<feature type="transmembrane region" description="Helical" evidence="12">
    <location>
        <begin position="12"/>
        <end position="39"/>
    </location>
</feature>
<feature type="transmembrane region" description="Helical" evidence="12">
    <location>
        <begin position="181"/>
        <end position="208"/>
    </location>
</feature>
<dbReference type="InterPro" id="IPR010065">
    <property type="entry name" value="AA_ABC_transptr_permease_3TM"/>
</dbReference>
<keyword evidence="7 12" id="KW-0812">Transmembrane</keyword>
<keyword evidence="10 12" id="KW-1133">Transmembrane helix</keyword>
<sequence>MDLFLHYLSLPYLLHGIGFTIAVTVLGLAGGLLVGLVLAAMQLSKVGPLAAIARGYTVIFRGTPLILQLVFAYDALPHIGLKLSALGAAGLALAANEGPFIAEILRAGVLGVDRGQLLAGQALGMTPAVLMRRVISPQAIRTIVPALGNESVSALKNSSLASVIAVDELTLRSTQLASSTFDFFSIFFASGLMYLLLTGAIALIQLFAESALDLDRAPSERFTRFLPWRRRSADADDADVQANAVGNGGAAADAALQSAASASTSASAALSSPEPLRAAVASPADRAKRYAQLAQRPAAVRVTGLHKRYGKQTVLDRFDLTVQAGEVIALLGPSGSGKSTLLRCINHLEQWDAGQIHVGGRRLGYREDGRPMRARDIANERASVGVGMVFQQFNLFSHLSARENIAGPLRWVHRMQAAEADRRAGELLERVGLSHRADALPRHLSGGQQQRVAIARALAPSPRVLLLDEPTSALDPELVGEVLDVIQRLAFEEGLTMIISTHQLRFADQVADRVVFMSGGNVVEQGPAHELLRHPQHPLTTKFLSVMGADTGFELATRSETI</sequence>
<dbReference type="InterPro" id="IPR003439">
    <property type="entry name" value="ABC_transporter-like_ATP-bd"/>
</dbReference>
<keyword evidence="4 12" id="KW-0813">Transport</keyword>
<evidence type="ECO:0000256" key="11">
    <source>
        <dbReference type="ARBA" id="ARBA00023136"/>
    </source>
</evidence>